<evidence type="ECO:0000313" key="1">
    <source>
        <dbReference type="EMBL" id="MBS8258844.1"/>
    </source>
</evidence>
<reference evidence="1" key="2">
    <citation type="journal article" date="2021" name="Microorganisms">
        <title>Bacterial Dimethylsulfoniopropionate Biosynthesis in the East China Sea.</title>
        <authorList>
            <person name="Liu J."/>
            <person name="Zhang Y."/>
            <person name="Liu J."/>
            <person name="Zhong H."/>
            <person name="Williams B.T."/>
            <person name="Zheng Y."/>
            <person name="Curson A.R.J."/>
            <person name="Sun C."/>
            <person name="Sun H."/>
            <person name="Song D."/>
            <person name="Wagner Mackenzie B."/>
            <person name="Bermejo Martinez A."/>
            <person name="Todd J.D."/>
            <person name="Zhang X.H."/>
        </authorList>
    </citation>
    <scope>NUCLEOTIDE SEQUENCE</scope>
    <source>
        <strain evidence="1">AESS21</strain>
    </source>
</reference>
<reference evidence="1" key="1">
    <citation type="submission" date="2018-08" db="EMBL/GenBank/DDBJ databases">
        <authorList>
            <person name="Jin W."/>
            <person name="Wang H."/>
            <person name="Yang Y."/>
            <person name="Li M."/>
            <person name="Liu J."/>
        </authorList>
    </citation>
    <scope>NUCLEOTIDE SEQUENCE</scope>
    <source>
        <strain evidence="1">AESS21</strain>
    </source>
</reference>
<proteinExistence type="predicted"/>
<accession>A0A944CAM4</accession>
<comment type="caution">
    <text evidence="1">The sequence shown here is derived from an EMBL/GenBank/DDBJ whole genome shotgun (WGS) entry which is preliminary data.</text>
</comment>
<name>A0A944CAM4_9HYPH</name>
<organism evidence="1 2">
    <name type="scientific">Roseibium polysiphoniae</name>
    <dbReference type="NCBI Taxonomy" id="2571221"/>
    <lineage>
        <taxon>Bacteria</taxon>
        <taxon>Pseudomonadati</taxon>
        <taxon>Pseudomonadota</taxon>
        <taxon>Alphaproteobacteria</taxon>
        <taxon>Hyphomicrobiales</taxon>
        <taxon>Stappiaceae</taxon>
        <taxon>Roseibium</taxon>
    </lineage>
</organism>
<sequence>MQFGISQRATIEKPKACAIATTLAEAELLLALPNLDAPILSLAPDATVRLQEAGHKVVELEDVTAAFTHGRNVLRAKQYLDDVDRKLRALGWHTSEVEGVRILLFNLIPPLLLFQKALTACEENDLTIAIEGDVLNGQSRKDVFLKYSALFSRSFDAFLPSTEYGRFHARLCKLANHLILKLLGKRPTIFQLDRATPFTKRVCNTLADSDPGAAIVSVRPPGKTTFASLRRTLKSLLAARAMGSRRTEIRLFRAYSGPSEPHLTTIDLPSLVDDDMLVDQAIREAIARYLPHICKDSQAGSELARQAQPSCLVLDHLIQPSLIRAAIDMTSSGARSIMINHGSDTAQTGRLANLGAQLWARHGRVNMPGLDTLICKGPLTAPLANEVIDNSPVIGAISIGQRYPVAKKQNDEFLVVMAGNYRELHGHVPYVTETPGEYLRGLLEFARAAAQVNNLRLLIKLKPKKTGLPFGWLQEALRADEFSGSVEIDTTTPFAELFERMDLLVGNNSATLQEALDNGIPLFLNTWRRRYCHFPAQTIPPTSDQRAPVYAVRHADELVPMLTAIRDRHQERLTGEETKGLSWQPDDIERTNEFLARALDPARR</sequence>
<dbReference type="AlphaFoldDB" id="A0A944CAM4"/>
<protein>
    <submittedName>
        <fullName evidence="1">Uncharacterized protein</fullName>
    </submittedName>
</protein>
<dbReference type="EMBL" id="QTKU01000001">
    <property type="protein sequence ID" value="MBS8258844.1"/>
    <property type="molecule type" value="Genomic_DNA"/>
</dbReference>
<gene>
    <name evidence="1" type="ORF">DYI23_01325</name>
</gene>
<dbReference type="Proteomes" id="UP000705379">
    <property type="component" value="Unassembled WGS sequence"/>
</dbReference>
<evidence type="ECO:0000313" key="2">
    <source>
        <dbReference type="Proteomes" id="UP000705379"/>
    </source>
</evidence>